<keyword evidence="2" id="KW-1185">Reference proteome</keyword>
<reference evidence="1" key="1">
    <citation type="submission" date="2022-04" db="EMBL/GenBank/DDBJ databases">
        <title>Hymenobacter sp. isolated from the air.</title>
        <authorList>
            <person name="Won M."/>
            <person name="Lee C.-M."/>
            <person name="Woen H.-Y."/>
            <person name="Kwon S.-W."/>
        </authorList>
    </citation>
    <scope>NUCLEOTIDE SEQUENCE</scope>
    <source>
        <strain evidence="1">5420S-77</strain>
    </source>
</reference>
<gene>
    <name evidence="1" type="ORF">MUN86_19010</name>
</gene>
<dbReference type="RefSeq" id="WP_245119614.1">
    <property type="nucleotide sequence ID" value="NZ_CP095061.1"/>
</dbReference>
<name>A0ABY4G426_9BACT</name>
<sequence>MKRLLLPAILVLILSGCQKDSENDVQPEDKDWYILTSPDNRAIQAVHGDIDGTLVITTNFKIYQTKDRGKTWQTANYTSPIGLFGFLKQQDTLLALNGQLGSALNSSTAYAVTPSHYSLDEGATWKPYRNWRRKADWEPKTALNRVTNSIGTEYSIDYLLTPKSPNSTSFYVESVGIKTSTGRTLSLPQEHQLTSLYIDSKSRLYVTGSAPLCGRRDKFAFCGEQNGTLYVSKNPQP</sequence>
<dbReference type="EMBL" id="CP095061">
    <property type="protein sequence ID" value="UOQ65608.1"/>
    <property type="molecule type" value="Genomic_DNA"/>
</dbReference>
<evidence type="ECO:0000313" key="2">
    <source>
        <dbReference type="Proteomes" id="UP000830401"/>
    </source>
</evidence>
<evidence type="ECO:0000313" key="1">
    <source>
        <dbReference type="EMBL" id="UOQ65608.1"/>
    </source>
</evidence>
<protein>
    <submittedName>
        <fullName evidence="1">Lipoprotein</fullName>
    </submittedName>
</protein>
<dbReference type="Proteomes" id="UP000830401">
    <property type="component" value="Chromosome"/>
</dbReference>
<keyword evidence="1" id="KW-0449">Lipoprotein</keyword>
<dbReference type="Gene3D" id="2.120.10.10">
    <property type="match status" value="1"/>
</dbReference>
<dbReference type="SUPFAM" id="SSF50939">
    <property type="entry name" value="Sialidases"/>
    <property type="match status" value="1"/>
</dbReference>
<dbReference type="PROSITE" id="PS51257">
    <property type="entry name" value="PROKAR_LIPOPROTEIN"/>
    <property type="match status" value="1"/>
</dbReference>
<organism evidence="1 2">
    <name type="scientific">Hymenobacter volaticus</name>
    <dbReference type="NCBI Taxonomy" id="2932254"/>
    <lineage>
        <taxon>Bacteria</taxon>
        <taxon>Pseudomonadati</taxon>
        <taxon>Bacteroidota</taxon>
        <taxon>Cytophagia</taxon>
        <taxon>Cytophagales</taxon>
        <taxon>Hymenobacteraceae</taxon>
        <taxon>Hymenobacter</taxon>
    </lineage>
</organism>
<proteinExistence type="predicted"/>
<dbReference type="InterPro" id="IPR036278">
    <property type="entry name" value="Sialidase_sf"/>
</dbReference>
<accession>A0ABY4G426</accession>